<dbReference type="PANTHER" id="PTHR43345">
    <property type="entry name" value="3-ISOPROPYLMALATE DEHYDRATASE SMALL SUBUNIT 2-RELATED-RELATED"/>
    <property type="match status" value="1"/>
</dbReference>
<evidence type="ECO:0000313" key="5">
    <source>
        <dbReference type="EMBL" id="KEJ92136.1"/>
    </source>
</evidence>
<comment type="function">
    <text evidence="3">Catalyzes the isomerization between 2-isopropylmalate and 3-isopropylmalate, via the formation of 2-isopropylmaleate.</text>
</comment>
<accession>A0A073IRN0</accession>
<dbReference type="InterPro" id="IPR011827">
    <property type="entry name" value="LeuD_type2/HacB/DmdB"/>
</dbReference>
<protein>
    <recommendedName>
        <fullName evidence="3">3-isopropylmalate dehydratase small subunit</fullName>
        <ecNumber evidence="3">4.2.1.33</ecNumber>
    </recommendedName>
    <alternativeName>
        <fullName evidence="3">Alpha-IPM isomerase</fullName>
        <shortName evidence="3">IPMI</shortName>
    </alternativeName>
    <alternativeName>
        <fullName evidence="3">Isopropylmalate isomerase</fullName>
    </alternativeName>
</protein>
<dbReference type="EC" id="4.2.1.33" evidence="3"/>
<keyword evidence="3" id="KW-0028">Amino-acid biosynthesis</keyword>
<dbReference type="AlphaFoldDB" id="A0A073IRN0"/>
<keyword evidence="2 3" id="KW-0456">Lyase</keyword>
<name>A0A073IRN0_9BACT</name>
<sequence>MMTSRCWKLGDNVSTDEIISTRCLTLTDKDELKRHIFKNIRPEIADKVQPGDILIAGENMGYGSSREHAPLALLGAGIKVIVACSFARLFFRNCINLGIAAITAPEAVRDICEGDALKVDLQRGIIFNGTQRKQYRFNTFPDYIQKYLLKGGLINAINDERPE</sequence>
<evidence type="ECO:0000259" key="4">
    <source>
        <dbReference type="Pfam" id="PF00694"/>
    </source>
</evidence>
<gene>
    <name evidence="3" type="primary">leuD</name>
    <name evidence="5" type="ORF">EH55_05795</name>
</gene>
<dbReference type="GO" id="GO:0003861">
    <property type="term" value="F:3-isopropylmalate dehydratase activity"/>
    <property type="evidence" value="ECO:0007669"/>
    <property type="project" value="UniProtKB-UniRule"/>
</dbReference>
<dbReference type="UniPathway" id="UPA00048">
    <property type="reaction ID" value="UER00071"/>
</dbReference>
<comment type="subunit">
    <text evidence="3">Heterodimer of LeuC and LeuD.</text>
</comment>
<dbReference type="InterPro" id="IPR050075">
    <property type="entry name" value="LeuD"/>
</dbReference>
<dbReference type="Proteomes" id="UP000027665">
    <property type="component" value="Unassembled WGS sequence"/>
</dbReference>
<dbReference type="eggNOG" id="COG0066">
    <property type="taxonomic scope" value="Bacteria"/>
</dbReference>
<comment type="similarity">
    <text evidence="1 3">Belongs to the LeuD family. LeuD type 2 subfamily.</text>
</comment>
<keyword evidence="6" id="KW-1185">Reference proteome</keyword>
<dbReference type="STRING" id="2754.EH55_05795"/>
<dbReference type="PANTHER" id="PTHR43345:SF2">
    <property type="entry name" value="3-ISOPROPYLMALATE DEHYDRATASE SMALL SUBUNIT 1"/>
    <property type="match status" value="1"/>
</dbReference>
<comment type="pathway">
    <text evidence="3">Amino-acid biosynthesis; L-leucine biosynthesis; L-leucine from 3-methyl-2-oxobutanoate: step 2/4.</text>
</comment>
<dbReference type="Gene3D" id="3.20.19.10">
    <property type="entry name" value="Aconitase, domain 4"/>
    <property type="match status" value="1"/>
</dbReference>
<proteinExistence type="inferred from homology"/>
<dbReference type="PATRIC" id="fig|2754.20.peg.2553"/>
<comment type="catalytic activity">
    <reaction evidence="3">
        <text>(2R,3S)-3-isopropylmalate = (2S)-2-isopropylmalate</text>
        <dbReference type="Rhea" id="RHEA:32287"/>
        <dbReference type="ChEBI" id="CHEBI:1178"/>
        <dbReference type="ChEBI" id="CHEBI:35121"/>
        <dbReference type="EC" id="4.2.1.33"/>
    </reaction>
</comment>
<dbReference type="EMBL" id="JMKI01000035">
    <property type="protein sequence ID" value="KEJ92136.1"/>
    <property type="molecule type" value="Genomic_DNA"/>
</dbReference>
<dbReference type="InterPro" id="IPR033940">
    <property type="entry name" value="IPMI_Swivel"/>
</dbReference>
<dbReference type="InterPro" id="IPR015928">
    <property type="entry name" value="Aconitase/3IPM_dehydase_swvl"/>
</dbReference>
<evidence type="ECO:0000256" key="1">
    <source>
        <dbReference type="ARBA" id="ARBA00009869"/>
    </source>
</evidence>
<evidence type="ECO:0000256" key="3">
    <source>
        <dbReference type="HAMAP-Rule" id="MF_01032"/>
    </source>
</evidence>
<dbReference type="SUPFAM" id="SSF52016">
    <property type="entry name" value="LeuD/IlvD-like"/>
    <property type="match status" value="1"/>
</dbReference>
<keyword evidence="3" id="KW-0100">Branched-chain amino acid biosynthesis</keyword>
<evidence type="ECO:0000256" key="2">
    <source>
        <dbReference type="ARBA" id="ARBA00023239"/>
    </source>
</evidence>
<dbReference type="Pfam" id="PF00694">
    <property type="entry name" value="Aconitase_C"/>
    <property type="match status" value="1"/>
</dbReference>
<dbReference type="NCBIfam" id="TIGR02087">
    <property type="entry name" value="LEUD_arch"/>
    <property type="match status" value="1"/>
</dbReference>
<evidence type="ECO:0000313" key="6">
    <source>
        <dbReference type="Proteomes" id="UP000027665"/>
    </source>
</evidence>
<organism evidence="5 6">
    <name type="scientific">Synergistes jonesii</name>
    <dbReference type="NCBI Taxonomy" id="2754"/>
    <lineage>
        <taxon>Bacteria</taxon>
        <taxon>Thermotogati</taxon>
        <taxon>Synergistota</taxon>
        <taxon>Synergistia</taxon>
        <taxon>Synergistales</taxon>
        <taxon>Synergistaceae</taxon>
        <taxon>Synergistes</taxon>
    </lineage>
</organism>
<feature type="domain" description="Aconitase A/isopropylmalate dehydratase small subunit swivel" evidence="4">
    <location>
        <begin position="49"/>
        <end position="105"/>
    </location>
</feature>
<dbReference type="HAMAP" id="MF_01032">
    <property type="entry name" value="LeuD_type2"/>
    <property type="match status" value="1"/>
</dbReference>
<dbReference type="CDD" id="cd01577">
    <property type="entry name" value="IPMI_Swivel"/>
    <property type="match status" value="1"/>
</dbReference>
<keyword evidence="3" id="KW-0432">Leucine biosynthesis</keyword>
<dbReference type="GO" id="GO:0009098">
    <property type="term" value="P:L-leucine biosynthetic process"/>
    <property type="evidence" value="ECO:0007669"/>
    <property type="project" value="UniProtKB-UniRule"/>
</dbReference>
<reference evidence="5 6" key="1">
    <citation type="submission" date="2014-04" db="EMBL/GenBank/DDBJ databases">
        <title>Draft Genome Sequence of Synergistes jonesii.</title>
        <authorList>
            <person name="Coil D.A."/>
            <person name="Eisen J.A."/>
            <person name="Holland-Moritz H.E."/>
        </authorList>
    </citation>
    <scope>NUCLEOTIDE SEQUENCE [LARGE SCALE GENOMIC DNA]</scope>
    <source>
        <strain evidence="5 6">78-1</strain>
    </source>
</reference>
<comment type="caution">
    <text evidence="5">The sequence shown here is derived from an EMBL/GenBank/DDBJ whole genome shotgun (WGS) entry which is preliminary data.</text>
</comment>
<dbReference type="InterPro" id="IPR000573">
    <property type="entry name" value="AconitaseA/IPMdHydase_ssu_swvl"/>
</dbReference>